<proteinExistence type="predicted"/>
<organism evidence="1 2">
    <name type="scientific">Acinetobacter haemolyticus CIP 64.3 = MTCC 9819</name>
    <dbReference type="NCBI Taxonomy" id="1217659"/>
    <lineage>
        <taxon>Bacteria</taxon>
        <taxon>Pseudomonadati</taxon>
        <taxon>Pseudomonadota</taxon>
        <taxon>Gammaproteobacteria</taxon>
        <taxon>Moraxellales</taxon>
        <taxon>Moraxellaceae</taxon>
        <taxon>Acinetobacter</taxon>
    </lineage>
</organism>
<comment type="caution">
    <text evidence="1">The sequence shown here is derived from an EMBL/GenBank/DDBJ whole genome shotgun (WGS) entry which is preliminary data.</text>
</comment>
<dbReference type="Pfam" id="PF14085">
    <property type="entry name" value="DUF4265"/>
    <property type="match status" value="1"/>
</dbReference>
<reference evidence="1 2" key="1">
    <citation type="submission" date="2013-02" db="EMBL/GenBank/DDBJ databases">
        <title>The Genome Sequence of Acinetobacter haemolyticus CIP 64.3.</title>
        <authorList>
            <consortium name="The Broad Institute Genome Sequencing Platform"/>
            <consortium name="The Broad Institute Genome Sequencing Center for Infectious Disease"/>
            <person name="Cerqueira G."/>
            <person name="Feldgarden M."/>
            <person name="Courvalin P."/>
            <person name="Perichon B."/>
            <person name="Grillot-Courvalin C."/>
            <person name="Clermont D."/>
            <person name="Rocha E."/>
            <person name="Yoon E.-J."/>
            <person name="Nemec A."/>
            <person name="Walker B."/>
            <person name="Young S.K."/>
            <person name="Zeng Q."/>
            <person name="Gargeya S."/>
            <person name="Fitzgerald M."/>
            <person name="Haas B."/>
            <person name="Abouelleil A."/>
            <person name="Alvarado L."/>
            <person name="Arachchi H.M."/>
            <person name="Berlin A.M."/>
            <person name="Chapman S.B."/>
            <person name="Dewar J."/>
            <person name="Goldberg J."/>
            <person name="Griggs A."/>
            <person name="Gujja S."/>
            <person name="Hansen M."/>
            <person name="Howarth C."/>
            <person name="Imamovic A."/>
            <person name="Larimer J."/>
            <person name="McCowan C."/>
            <person name="Murphy C."/>
            <person name="Neiman D."/>
            <person name="Pearson M."/>
            <person name="Priest M."/>
            <person name="Roberts A."/>
            <person name="Saif S."/>
            <person name="Shea T."/>
            <person name="Sisk P."/>
            <person name="Sykes S."/>
            <person name="Wortman J."/>
            <person name="Nusbaum C."/>
            <person name="Birren B."/>
        </authorList>
    </citation>
    <scope>NUCLEOTIDE SEQUENCE [LARGE SCALE GENOMIC DNA]</scope>
    <source>
        <strain evidence="1 2">CIP 64.3</strain>
    </source>
</reference>
<protein>
    <recommendedName>
        <fullName evidence="3">DUF4265 domain-containing protein</fullName>
    </recommendedName>
</protein>
<keyword evidence="2" id="KW-1185">Reference proteome</keyword>
<dbReference type="AlphaFoldDB" id="N9F7U6"/>
<name>N9F7U6_ACIHA</name>
<accession>N9F7U6</accession>
<gene>
    <name evidence="1" type="ORF">F927_01376</name>
</gene>
<evidence type="ECO:0000313" key="2">
    <source>
        <dbReference type="Proteomes" id="UP000017667"/>
    </source>
</evidence>
<evidence type="ECO:0000313" key="1">
    <source>
        <dbReference type="EMBL" id="ENW18597.1"/>
    </source>
</evidence>
<dbReference type="InterPro" id="IPR025361">
    <property type="entry name" value="DUF4265"/>
</dbReference>
<evidence type="ECO:0008006" key="3">
    <source>
        <dbReference type="Google" id="ProtNLM"/>
    </source>
</evidence>
<dbReference type="PATRIC" id="fig|1217659.3.peg.1350"/>
<dbReference type="HOGENOM" id="CLU_117657_3_0_6"/>
<dbReference type="RefSeq" id="WP_005080991.1">
    <property type="nucleotide sequence ID" value="NZ_KB849799.1"/>
</dbReference>
<sequence length="148" mass="17600">MSNAKIIVDYLDKNGSLSREIVWGKKFENDKYYIKNIPFFAPNISFDDLIEVDNEEGSLYFNDLVEPSNNSTLRIIFFEDDSKSIYELLRKIESYLAEWEGLENKPYYAINVPKNVNYKVLKNFLDEYEVFFDYEESCLSEKHRNDLL</sequence>
<dbReference type="Proteomes" id="UP000017667">
    <property type="component" value="Unassembled WGS sequence"/>
</dbReference>
<dbReference type="EMBL" id="APQQ01000019">
    <property type="protein sequence ID" value="ENW18597.1"/>
    <property type="molecule type" value="Genomic_DNA"/>
</dbReference>